<name>A0A4R1K2V5_9BACT</name>
<sequence>MEIRLKPEYLEEIKKKHTTYSLGKILSNHQAIRIFSGEANITLKSYYVLCKAMGWDFPEYFSVKDDAE</sequence>
<dbReference type="RefSeq" id="WP_132874549.1">
    <property type="nucleotide sequence ID" value="NZ_SMGG01000007.1"/>
</dbReference>
<organism evidence="1 2">
    <name type="scientific">Seleniivibrio woodruffii</name>
    <dbReference type="NCBI Taxonomy" id="1078050"/>
    <lineage>
        <taxon>Bacteria</taxon>
        <taxon>Pseudomonadati</taxon>
        <taxon>Deferribacterota</taxon>
        <taxon>Deferribacteres</taxon>
        <taxon>Deferribacterales</taxon>
        <taxon>Geovibrionaceae</taxon>
        <taxon>Seleniivibrio</taxon>
    </lineage>
</organism>
<dbReference type="AlphaFoldDB" id="A0A4R1K2V5"/>
<dbReference type="OrthoDB" id="9810443at2"/>
<evidence type="ECO:0008006" key="3">
    <source>
        <dbReference type="Google" id="ProtNLM"/>
    </source>
</evidence>
<dbReference type="EMBL" id="SMGG01000007">
    <property type="protein sequence ID" value="TCK58375.1"/>
    <property type="molecule type" value="Genomic_DNA"/>
</dbReference>
<protein>
    <recommendedName>
        <fullName evidence="3">XRE family transcriptional regulator</fullName>
    </recommendedName>
</protein>
<proteinExistence type="predicted"/>
<keyword evidence="2" id="KW-1185">Reference proteome</keyword>
<accession>A0A4R1K2V5</accession>
<evidence type="ECO:0000313" key="1">
    <source>
        <dbReference type="EMBL" id="TCK58375.1"/>
    </source>
</evidence>
<dbReference type="Proteomes" id="UP000294614">
    <property type="component" value="Unassembled WGS sequence"/>
</dbReference>
<gene>
    <name evidence="1" type="ORF">C8D98_2576</name>
</gene>
<evidence type="ECO:0000313" key="2">
    <source>
        <dbReference type="Proteomes" id="UP000294614"/>
    </source>
</evidence>
<comment type="caution">
    <text evidence="1">The sequence shown here is derived from an EMBL/GenBank/DDBJ whole genome shotgun (WGS) entry which is preliminary data.</text>
</comment>
<reference evidence="1 2" key="1">
    <citation type="submission" date="2019-03" db="EMBL/GenBank/DDBJ databases">
        <title>Genomic Encyclopedia of Type Strains, Phase IV (KMG-IV): sequencing the most valuable type-strain genomes for metagenomic binning, comparative biology and taxonomic classification.</title>
        <authorList>
            <person name="Goeker M."/>
        </authorList>
    </citation>
    <scope>NUCLEOTIDE SEQUENCE [LARGE SCALE GENOMIC DNA]</scope>
    <source>
        <strain evidence="1 2">DSM 24984</strain>
    </source>
</reference>